<comment type="caution">
    <text evidence="1">The sequence shown here is derived from an EMBL/GenBank/DDBJ whole genome shotgun (WGS) entry which is preliminary data.</text>
</comment>
<protein>
    <submittedName>
        <fullName evidence="1">Uncharacterized protein</fullName>
    </submittedName>
</protein>
<organism evidence="1 2">
    <name type="scientific">Streptomyces xanthochromogenes</name>
    <dbReference type="NCBI Taxonomy" id="67384"/>
    <lineage>
        <taxon>Bacteria</taxon>
        <taxon>Bacillati</taxon>
        <taxon>Actinomycetota</taxon>
        <taxon>Actinomycetes</taxon>
        <taxon>Kitasatosporales</taxon>
        <taxon>Streptomycetaceae</taxon>
        <taxon>Streptomyces</taxon>
    </lineage>
</organism>
<dbReference type="EMBL" id="BMUU01000010">
    <property type="protein sequence ID" value="GGY52858.1"/>
    <property type="molecule type" value="Genomic_DNA"/>
</dbReference>
<sequence length="51" mass="5198">MAAGRLLTRVVMGGAAHAAEPGTFAAAIPHDVCVSRVGWVLLRVGPESSDP</sequence>
<gene>
    <name evidence="1" type="ORF">GCM10010326_53960</name>
</gene>
<dbReference type="Proteomes" id="UP000600946">
    <property type="component" value="Unassembled WGS sequence"/>
</dbReference>
<evidence type="ECO:0000313" key="1">
    <source>
        <dbReference type="EMBL" id="GGY52858.1"/>
    </source>
</evidence>
<proteinExistence type="predicted"/>
<name>A0ABQ3AH29_9ACTN</name>
<reference evidence="2" key="1">
    <citation type="journal article" date="2019" name="Int. J. Syst. Evol. Microbiol.">
        <title>The Global Catalogue of Microorganisms (GCM) 10K type strain sequencing project: providing services to taxonomists for standard genome sequencing and annotation.</title>
        <authorList>
            <consortium name="The Broad Institute Genomics Platform"/>
            <consortium name="The Broad Institute Genome Sequencing Center for Infectious Disease"/>
            <person name="Wu L."/>
            <person name="Ma J."/>
        </authorList>
    </citation>
    <scope>NUCLEOTIDE SEQUENCE [LARGE SCALE GENOMIC DNA]</scope>
    <source>
        <strain evidence="2">JCM 4594</strain>
    </source>
</reference>
<keyword evidence="2" id="KW-1185">Reference proteome</keyword>
<accession>A0ABQ3AH29</accession>
<evidence type="ECO:0000313" key="2">
    <source>
        <dbReference type="Proteomes" id="UP000600946"/>
    </source>
</evidence>